<dbReference type="FunFam" id="3.30.565.10:FF:000010">
    <property type="entry name" value="Sensor histidine kinase RcsC"/>
    <property type="match status" value="1"/>
</dbReference>
<evidence type="ECO:0000256" key="1">
    <source>
        <dbReference type="ARBA" id="ARBA00000085"/>
    </source>
</evidence>
<dbReference type="InterPro" id="IPR036641">
    <property type="entry name" value="HPT_dom_sf"/>
</dbReference>
<keyword evidence="12" id="KW-0902">Two-component regulatory system</keyword>
<evidence type="ECO:0000259" key="20">
    <source>
        <dbReference type="PROSITE" id="PS50112"/>
    </source>
</evidence>
<dbReference type="SUPFAM" id="SSF53850">
    <property type="entry name" value="Periplasmic binding protein-like II"/>
    <property type="match status" value="1"/>
</dbReference>
<organism evidence="22 23">
    <name type="scientific">Motilimonas pumila</name>
    <dbReference type="NCBI Taxonomy" id="2303987"/>
    <lineage>
        <taxon>Bacteria</taxon>
        <taxon>Pseudomonadati</taxon>
        <taxon>Pseudomonadota</taxon>
        <taxon>Gammaproteobacteria</taxon>
        <taxon>Alteromonadales</taxon>
        <taxon>Alteromonadales genera incertae sedis</taxon>
        <taxon>Motilimonas</taxon>
    </lineage>
</organism>
<name>A0A418YFU2_9GAMM</name>
<dbReference type="EMBL" id="QZCH01000008">
    <property type="protein sequence ID" value="RJG48411.1"/>
    <property type="molecule type" value="Genomic_DNA"/>
</dbReference>
<accession>A0A418YFU2</accession>
<protein>
    <recommendedName>
        <fullName evidence="3">histidine kinase</fullName>
        <ecNumber evidence="3">2.7.13.3</ecNumber>
    </recommendedName>
</protein>
<dbReference type="InterPro" id="IPR011006">
    <property type="entry name" value="CheY-like_superfamily"/>
</dbReference>
<keyword evidence="13 17" id="KW-0472">Membrane</keyword>
<keyword evidence="23" id="KW-1185">Reference proteome</keyword>
<reference evidence="22 23" key="1">
    <citation type="submission" date="2018-09" db="EMBL/GenBank/DDBJ databases">
        <authorList>
            <person name="Wang F."/>
        </authorList>
    </citation>
    <scope>NUCLEOTIDE SEQUENCE [LARGE SCALE GENOMIC DNA]</scope>
    <source>
        <strain evidence="22 23">PLHSC7-2</strain>
    </source>
</reference>
<dbReference type="Gene3D" id="3.40.190.10">
    <property type="entry name" value="Periplasmic binding protein-like II"/>
    <property type="match status" value="2"/>
</dbReference>
<comment type="catalytic activity">
    <reaction evidence="1">
        <text>ATP + protein L-histidine = ADP + protein N-phospho-L-histidine.</text>
        <dbReference type="EC" id="2.7.13.3"/>
    </reaction>
</comment>
<dbReference type="GO" id="GO:0006355">
    <property type="term" value="P:regulation of DNA-templated transcription"/>
    <property type="evidence" value="ECO:0007669"/>
    <property type="project" value="InterPro"/>
</dbReference>
<feature type="transmembrane region" description="Helical" evidence="17">
    <location>
        <begin position="482"/>
        <end position="504"/>
    </location>
</feature>
<dbReference type="CDD" id="cd01007">
    <property type="entry name" value="PBP2_BvgS_HisK_like"/>
    <property type="match status" value="1"/>
</dbReference>
<evidence type="ECO:0000259" key="19">
    <source>
        <dbReference type="PROSITE" id="PS50110"/>
    </source>
</evidence>
<dbReference type="SMART" id="SM00062">
    <property type="entry name" value="PBPb"/>
    <property type="match status" value="1"/>
</dbReference>
<dbReference type="InterPro" id="IPR013767">
    <property type="entry name" value="PAS_fold"/>
</dbReference>
<dbReference type="Pfam" id="PF01627">
    <property type="entry name" value="Hpt"/>
    <property type="match status" value="1"/>
</dbReference>
<dbReference type="Pfam" id="PF00072">
    <property type="entry name" value="Response_reg"/>
    <property type="match status" value="2"/>
</dbReference>
<proteinExistence type="predicted"/>
<dbReference type="Pfam" id="PF00497">
    <property type="entry name" value="SBP_bac_3"/>
    <property type="match status" value="1"/>
</dbReference>
<dbReference type="CDD" id="cd16922">
    <property type="entry name" value="HATPase_EvgS-ArcB-TorS-like"/>
    <property type="match status" value="1"/>
</dbReference>
<evidence type="ECO:0000256" key="2">
    <source>
        <dbReference type="ARBA" id="ARBA00004651"/>
    </source>
</evidence>
<evidence type="ECO:0000313" key="22">
    <source>
        <dbReference type="EMBL" id="RJG48411.1"/>
    </source>
</evidence>
<dbReference type="InterPro" id="IPR000014">
    <property type="entry name" value="PAS"/>
</dbReference>
<dbReference type="PROSITE" id="PS50110">
    <property type="entry name" value="RESPONSE_REGULATORY"/>
    <property type="match status" value="2"/>
</dbReference>
<dbReference type="Gene3D" id="3.30.565.10">
    <property type="entry name" value="Histidine kinase-like ATPase, C-terminal domain"/>
    <property type="match status" value="1"/>
</dbReference>
<dbReference type="InterPro" id="IPR036097">
    <property type="entry name" value="HisK_dim/P_sf"/>
</dbReference>
<keyword evidence="16" id="KW-0175">Coiled coil</keyword>
<evidence type="ECO:0000256" key="9">
    <source>
        <dbReference type="ARBA" id="ARBA00022777"/>
    </source>
</evidence>
<dbReference type="InterPro" id="IPR035965">
    <property type="entry name" value="PAS-like_dom_sf"/>
</dbReference>
<dbReference type="NCBIfam" id="TIGR00229">
    <property type="entry name" value="sensory_box"/>
    <property type="match status" value="1"/>
</dbReference>
<feature type="transmembrane region" description="Helical" evidence="17">
    <location>
        <begin position="815"/>
        <end position="838"/>
    </location>
</feature>
<evidence type="ECO:0000256" key="14">
    <source>
        <dbReference type="PROSITE-ProRule" id="PRU00110"/>
    </source>
</evidence>
<dbReference type="CDD" id="cd00130">
    <property type="entry name" value="PAS"/>
    <property type="match status" value="1"/>
</dbReference>
<dbReference type="PROSITE" id="PS50894">
    <property type="entry name" value="HPT"/>
    <property type="match status" value="1"/>
</dbReference>
<dbReference type="Gene3D" id="1.20.120.160">
    <property type="entry name" value="HPT domain"/>
    <property type="match status" value="1"/>
</dbReference>
<dbReference type="Pfam" id="PF00512">
    <property type="entry name" value="HisKA"/>
    <property type="match status" value="1"/>
</dbReference>
<dbReference type="CDD" id="cd17546">
    <property type="entry name" value="REC_hyHK_CKI1_RcsC-like"/>
    <property type="match status" value="2"/>
</dbReference>
<dbReference type="FunFam" id="1.10.287.130:FF:000003">
    <property type="entry name" value="Histidine kinase"/>
    <property type="match status" value="1"/>
</dbReference>
<dbReference type="InterPro" id="IPR004358">
    <property type="entry name" value="Sig_transdc_His_kin-like_C"/>
</dbReference>
<dbReference type="SUPFAM" id="SSF55785">
    <property type="entry name" value="PYP-like sensor domain (PAS domain)"/>
    <property type="match status" value="1"/>
</dbReference>
<feature type="modified residue" description="4-aspartylphosphate" evidence="15">
    <location>
        <position position="1445"/>
    </location>
</feature>
<dbReference type="Gene3D" id="3.40.50.2300">
    <property type="match status" value="2"/>
</dbReference>
<keyword evidence="4" id="KW-1003">Cell membrane</keyword>
<dbReference type="GO" id="GO:0005524">
    <property type="term" value="F:ATP binding"/>
    <property type="evidence" value="ECO:0007669"/>
    <property type="project" value="UniProtKB-KW"/>
</dbReference>
<comment type="subcellular location">
    <subcellularLocation>
        <location evidence="2">Cell membrane</location>
        <topology evidence="2">Multi-pass membrane protein</topology>
    </subcellularLocation>
</comment>
<keyword evidence="7 17" id="KW-0812">Transmembrane</keyword>
<evidence type="ECO:0000256" key="12">
    <source>
        <dbReference type="ARBA" id="ARBA00023012"/>
    </source>
</evidence>
<dbReference type="Gene3D" id="3.30.450.20">
    <property type="entry name" value="PAS domain"/>
    <property type="match status" value="1"/>
</dbReference>
<dbReference type="SMART" id="SM00387">
    <property type="entry name" value="HATPase_c"/>
    <property type="match status" value="1"/>
</dbReference>
<dbReference type="Pfam" id="PF02518">
    <property type="entry name" value="HATPase_c"/>
    <property type="match status" value="1"/>
</dbReference>
<dbReference type="SMART" id="SM00388">
    <property type="entry name" value="HisKA"/>
    <property type="match status" value="1"/>
</dbReference>
<dbReference type="SUPFAM" id="SSF47226">
    <property type="entry name" value="Histidine-containing phosphotransfer domain, HPT domain"/>
    <property type="match status" value="1"/>
</dbReference>
<dbReference type="CDD" id="cd00082">
    <property type="entry name" value="HisKA"/>
    <property type="match status" value="1"/>
</dbReference>
<keyword evidence="9" id="KW-0418">Kinase</keyword>
<dbReference type="Proteomes" id="UP000283255">
    <property type="component" value="Unassembled WGS sequence"/>
</dbReference>
<dbReference type="OrthoDB" id="9810730at2"/>
<dbReference type="PANTHER" id="PTHR45339">
    <property type="entry name" value="HYBRID SIGNAL TRANSDUCTION HISTIDINE KINASE J"/>
    <property type="match status" value="1"/>
</dbReference>
<dbReference type="SUPFAM" id="SSF55874">
    <property type="entry name" value="ATPase domain of HSP90 chaperone/DNA topoisomerase II/histidine kinase"/>
    <property type="match status" value="1"/>
</dbReference>
<feature type="coiled-coil region" evidence="16">
    <location>
        <begin position="973"/>
        <end position="1007"/>
    </location>
</feature>
<evidence type="ECO:0000256" key="15">
    <source>
        <dbReference type="PROSITE-ProRule" id="PRU00169"/>
    </source>
</evidence>
<sequence length="1816" mass="200428">MLYPFAANATWPQKLCLSLCAWLFVALLGTFSVIPLASANLVSDTPHQGLKPSEKPINIAELKNLTSELKYIDEVLTSSVLSYAFTGDQKWLLRYHEYEPKLTRAINLLLASQSDEDKALVSQLEAVNDQLVAAEEAAIEQVRQGDRQGAMAMINSGDYHNFKSEYMALLLKLVDNIQQRAMKAESSAHAKALKLSEAEVQWIANNKVRIGIEHWPPILFLDENQEMAGLAGTIMNKIVAKTGLQLEIVTGSWNDLLAQFYAGEIDLLPDAYIFEDRKAHGNFSTPYFLVRELFFVKDDAQFQSNLDLANASIAIAEGYTTIEKVKALYPNINIVETSGVQESINLVLNGKVDALLDAEIVVQDWLGRNNITGIRVIDEDVTFPTSLHMFSHKQVPQLHSIVQKGLDSLKLSDLMLANNDWLKAPAEQVVAAEDDYTQVLWLSLGAGLLMLVLGIGISSSIIRVSDEDLAAKFGSAKFKRVIFVSMLALSIVLIVAASSVIQYAKEQRYSALEYSLNTLLTSTHQRLSFWVKNELGRLEHLGKNKELTQMVESLLVVPADKQALLQTPLQSQIRQFFKAREGEVGNIGFFIISPDYVNLSSRRDSNIGDINLIREQRPELLQRAFNGENVFIPPIRSDVYFNEQNRQDKLKPPTMFFAAPIRNSRNQVIAVLTKRVQFDGIFSSILSAGFIGQSGETYAIDQSGLLLSNVRFEHHLRDIGLLPVDRRASLNVRIADPGVNLLEQPEHSTPDPNWPLTRMAQSIVNKISGSDMSGYRDYRGVEVVGSWLWDDVLGVGLAAEVDVAESMALLVTFKYAIWSVLFISLLLFFGSTFFTLSVGTRATRALSRSHAELEVLVKDRTQKLNINMKRIRTIIDNASDGIIVTDKNGTIQEFSPAAELIFGYPSEDIVGENISKLMNEPFQQRFLQDKMAQVSSEHAVFELIGYHQYRGEFDIEVAVGEAMFESDHIFTGIVRDATARKEAERELQAAKQNAEEATRAKSDFLANMSHEIRTPMNAIIGMSYLALQTELSRKQEDYINKIHNSADALLGIINDILDFSKIEAGKLELENIAFNLNDTLDHLVQIISHRSQQKELELLIDIDPKLPLDLMGDPLRLGQVLINLANNSIKFTHEGEIIVRAKLLEKQGDSIKVEFSVCDTGIGMTPEQQSKLFQSFSQADASTTRKYGGTGLGLTISKTLTELMQGQIWVESEQGEGSTFFFTAEFGLAPASSKHQNAHESALVDLPVLIVDDSLAAREILFNLSESLGFVPDVAASGREALEKLVSAEQHNRPFKLVLADWKMPQMDGIELGQQIVQHNELTQIPKFVIVTAYDRDEMLKQASHIPLASSITKPVSASTLLDTVLKVMGKSSAVAPAHRSGKLDTSSVAEIAGAHILLVEDNEVNQQIAVELLTLAGLEVSTAWNGQEALDKVDSESFDAVLMDVQMPVMDGYTATERLRQIPELVNLPIIAMTANAMSGDKEKCLAAGMNDHLAKPIDPQEVFNTLAQWIEPTGKAIVQASPAEARSDTSLDLPEFDVEAALARVGGNQKAYRNMLQKVRNSEGNAIARFNDALAGEDITQATIVIHSLKGVAANIGASFMVPPAEQLEQILNKMKQQGETVLGEQGQALLQQCEALALKMLATIDEVLLHAEATPSGHYDQGKAAELMAQLAQQISIFDSGASDTLEQLAAKLPPEGLPDFDANAVLTLNKALMSYDFEHAEQLLEQLRKALADFSSAVEPQALSATELEDKLQHIVAQIEMFDSTVVDSVDDLLDLGVTESVSQSLEKARTHLSEYDFDAGEALIKALLLNH</sequence>
<evidence type="ECO:0000256" key="4">
    <source>
        <dbReference type="ARBA" id="ARBA00022475"/>
    </source>
</evidence>
<keyword evidence="11 17" id="KW-1133">Transmembrane helix</keyword>
<evidence type="ECO:0000256" key="17">
    <source>
        <dbReference type="SAM" id="Phobius"/>
    </source>
</evidence>
<dbReference type="SUPFAM" id="SSF47384">
    <property type="entry name" value="Homodimeric domain of signal transducing histidine kinase"/>
    <property type="match status" value="1"/>
</dbReference>
<dbReference type="RefSeq" id="WP_119910221.1">
    <property type="nucleotide sequence ID" value="NZ_QZCH01000008.1"/>
</dbReference>
<evidence type="ECO:0000256" key="5">
    <source>
        <dbReference type="ARBA" id="ARBA00022553"/>
    </source>
</evidence>
<feature type="domain" description="Histidine kinase" evidence="18">
    <location>
        <begin position="1007"/>
        <end position="1228"/>
    </location>
</feature>
<feature type="domain" description="Response regulatory" evidence="19">
    <location>
        <begin position="1396"/>
        <end position="1512"/>
    </location>
</feature>
<dbReference type="PROSITE" id="PS50109">
    <property type="entry name" value="HIS_KIN"/>
    <property type="match status" value="1"/>
</dbReference>
<dbReference type="InterPro" id="IPR001638">
    <property type="entry name" value="Solute-binding_3/MltF_N"/>
</dbReference>
<dbReference type="SUPFAM" id="SSF52172">
    <property type="entry name" value="CheY-like"/>
    <property type="match status" value="2"/>
</dbReference>
<feature type="transmembrane region" description="Helical" evidence="17">
    <location>
        <begin position="439"/>
        <end position="462"/>
    </location>
</feature>
<dbReference type="PANTHER" id="PTHR45339:SF1">
    <property type="entry name" value="HYBRID SIGNAL TRANSDUCTION HISTIDINE KINASE J"/>
    <property type="match status" value="1"/>
</dbReference>
<evidence type="ECO:0000256" key="8">
    <source>
        <dbReference type="ARBA" id="ARBA00022741"/>
    </source>
</evidence>
<dbReference type="InterPro" id="IPR008207">
    <property type="entry name" value="Sig_transdc_His_kin_Hpt_dom"/>
</dbReference>
<comment type="caution">
    <text evidence="22">The sequence shown here is derived from an EMBL/GenBank/DDBJ whole genome shotgun (WGS) entry which is preliminary data.</text>
</comment>
<keyword evidence="8" id="KW-0547">Nucleotide-binding</keyword>
<dbReference type="GO" id="GO:0000155">
    <property type="term" value="F:phosphorelay sensor kinase activity"/>
    <property type="evidence" value="ECO:0007669"/>
    <property type="project" value="InterPro"/>
</dbReference>
<feature type="domain" description="Response regulatory" evidence="19">
    <location>
        <begin position="1247"/>
        <end position="1369"/>
    </location>
</feature>
<evidence type="ECO:0000256" key="7">
    <source>
        <dbReference type="ARBA" id="ARBA00022692"/>
    </source>
</evidence>
<feature type="modified residue" description="4-aspartylphosphate" evidence="15">
    <location>
        <position position="1301"/>
    </location>
</feature>
<dbReference type="PRINTS" id="PR00344">
    <property type="entry name" value="BCTRLSENSOR"/>
</dbReference>
<dbReference type="EC" id="2.7.13.3" evidence="3"/>
<dbReference type="PROSITE" id="PS50112">
    <property type="entry name" value="PAS"/>
    <property type="match status" value="1"/>
</dbReference>
<dbReference type="InterPro" id="IPR003661">
    <property type="entry name" value="HisK_dim/P_dom"/>
</dbReference>
<dbReference type="InterPro" id="IPR005467">
    <property type="entry name" value="His_kinase_dom"/>
</dbReference>
<evidence type="ECO:0000313" key="23">
    <source>
        <dbReference type="Proteomes" id="UP000283255"/>
    </source>
</evidence>
<dbReference type="SMART" id="SM00091">
    <property type="entry name" value="PAS"/>
    <property type="match status" value="1"/>
</dbReference>
<keyword evidence="5 15" id="KW-0597">Phosphoprotein</keyword>
<evidence type="ECO:0000259" key="18">
    <source>
        <dbReference type="PROSITE" id="PS50109"/>
    </source>
</evidence>
<evidence type="ECO:0000256" key="13">
    <source>
        <dbReference type="ARBA" id="ARBA00023136"/>
    </source>
</evidence>
<feature type="domain" description="PAS" evidence="20">
    <location>
        <begin position="867"/>
        <end position="938"/>
    </location>
</feature>
<dbReference type="Pfam" id="PF00989">
    <property type="entry name" value="PAS"/>
    <property type="match status" value="1"/>
</dbReference>
<dbReference type="InterPro" id="IPR003594">
    <property type="entry name" value="HATPase_dom"/>
</dbReference>
<dbReference type="Gene3D" id="1.10.287.130">
    <property type="match status" value="1"/>
</dbReference>
<evidence type="ECO:0000256" key="11">
    <source>
        <dbReference type="ARBA" id="ARBA00022989"/>
    </source>
</evidence>
<feature type="domain" description="HPt" evidence="21">
    <location>
        <begin position="1550"/>
        <end position="1650"/>
    </location>
</feature>
<reference evidence="22 23" key="2">
    <citation type="submission" date="2019-01" db="EMBL/GenBank/DDBJ databases">
        <title>Motilimonas pumilus sp. nov., isolated from the gut of sea cucumber (Apostichopus japonicus).</title>
        <authorList>
            <person name="Wang F.-Q."/>
            <person name="Ren L.-H."/>
            <person name="Lin Y.-W."/>
            <person name="Sun G.-H."/>
            <person name="Du Z.-J."/>
            <person name="Zhao J.-X."/>
            <person name="Liu X.-J."/>
            <person name="Liu L.-J."/>
        </authorList>
    </citation>
    <scope>NUCLEOTIDE SEQUENCE [LARGE SCALE GENOMIC DNA]</scope>
    <source>
        <strain evidence="22 23">PLHSC7-2</strain>
    </source>
</reference>
<feature type="modified residue" description="Phosphohistidine" evidence="14">
    <location>
        <position position="1589"/>
    </location>
</feature>
<dbReference type="SMART" id="SM00448">
    <property type="entry name" value="REC"/>
    <property type="match status" value="2"/>
</dbReference>
<dbReference type="GO" id="GO:0005886">
    <property type="term" value="C:plasma membrane"/>
    <property type="evidence" value="ECO:0007669"/>
    <property type="project" value="UniProtKB-SubCell"/>
</dbReference>
<gene>
    <name evidence="22" type="ORF">D1Z90_07920</name>
</gene>
<keyword evidence="6" id="KW-0808">Transferase</keyword>
<evidence type="ECO:0000256" key="16">
    <source>
        <dbReference type="SAM" id="Coils"/>
    </source>
</evidence>
<evidence type="ECO:0000256" key="6">
    <source>
        <dbReference type="ARBA" id="ARBA00022679"/>
    </source>
</evidence>
<dbReference type="InterPro" id="IPR036890">
    <property type="entry name" value="HATPase_C_sf"/>
</dbReference>
<evidence type="ECO:0000256" key="3">
    <source>
        <dbReference type="ARBA" id="ARBA00012438"/>
    </source>
</evidence>
<dbReference type="InterPro" id="IPR001789">
    <property type="entry name" value="Sig_transdc_resp-reg_receiver"/>
</dbReference>
<keyword evidence="10" id="KW-0067">ATP-binding</keyword>
<evidence type="ECO:0000259" key="21">
    <source>
        <dbReference type="PROSITE" id="PS50894"/>
    </source>
</evidence>
<evidence type="ECO:0000256" key="10">
    <source>
        <dbReference type="ARBA" id="ARBA00022840"/>
    </source>
</evidence>